<dbReference type="OrthoDB" id="9790539at2"/>
<accession>A0A5C6E368</accession>
<keyword evidence="1 5" id="KW-0963">Cytoplasm</keyword>
<dbReference type="CDD" id="cd16964">
    <property type="entry name" value="YqgF"/>
    <property type="match status" value="1"/>
</dbReference>
<sequence length="171" mass="18868">MTPSTPPADPFPESGRIAAVDFGTVRIGIAICDPDRILSSPYEVFPAANWKENGDYFCNLAKSQRVVAFVVGLPIHLDGGESEKSKLCREFAVWLAESTQLPVQLFDERFTTVDANERMSIAGYTRKKKKKRVDAIAAHVLLESFIEACRYRGEIAGQRASTEEQGGEEIG</sequence>
<dbReference type="InterPro" id="IPR005227">
    <property type="entry name" value="YqgF"/>
</dbReference>
<dbReference type="NCBIfam" id="TIGR00250">
    <property type="entry name" value="RNAse_H_YqgF"/>
    <property type="match status" value="1"/>
</dbReference>
<dbReference type="GO" id="GO:0000967">
    <property type="term" value="P:rRNA 5'-end processing"/>
    <property type="evidence" value="ECO:0007669"/>
    <property type="project" value="UniProtKB-UniRule"/>
</dbReference>
<proteinExistence type="inferred from homology"/>
<dbReference type="RefSeq" id="WP_146600382.1">
    <property type="nucleotide sequence ID" value="NZ_SJPY01000004.1"/>
</dbReference>
<dbReference type="InterPro" id="IPR037027">
    <property type="entry name" value="YqgF/RNaseH-like_dom_sf"/>
</dbReference>
<evidence type="ECO:0000256" key="2">
    <source>
        <dbReference type="ARBA" id="ARBA00022517"/>
    </source>
</evidence>
<organism evidence="7 8">
    <name type="scientific">Novipirellula aureliae</name>
    <dbReference type="NCBI Taxonomy" id="2527966"/>
    <lineage>
        <taxon>Bacteria</taxon>
        <taxon>Pseudomonadati</taxon>
        <taxon>Planctomycetota</taxon>
        <taxon>Planctomycetia</taxon>
        <taxon>Pirellulales</taxon>
        <taxon>Pirellulaceae</taxon>
        <taxon>Novipirellula</taxon>
    </lineage>
</organism>
<dbReference type="Pfam" id="PF03652">
    <property type="entry name" value="RuvX"/>
    <property type="match status" value="1"/>
</dbReference>
<feature type="domain" description="YqgF/RNase H-like" evidence="6">
    <location>
        <begin position="15"/>
        <end position="115"/>
    </location>
</feature>
<dbReference type="HAMAP" id="MF_00651">
    <property type="entry name" value="Nuclease_YqgF"/>
    <property type="match status" value="1"/>
</dbReference>
<dbReference type="Proteomes" id="UP000315471">
    <property type="component" value="Unassembled WGS sequence"/>
</dbReference>
<dbReference type="InterPro" id="IPR006641">
    <property type="entry name" value="YqgF/RNaseH-like_dom"/>
</dbReference>
<dbReference type="PANTHER" id="PTHR33317:SF4">
    <property type="entry name" value="POLYNUCLEOTIDYL TRANSFERASE, RIBONUCLEASE H-LIKE SUPERFAMILY PROTEIN"/>
    <property type="match status" value="1"/>
</dbReference>
<evidence type="ECO:0000256" key="3">
    <source>
        <dbReference type="ARBA" id="ARBA00022722"/>
    </source>
</evidence>
<comment type="subcellular location">
    <subcellularLocation>
        <location evidence="5">Cytoplasm</location>
    </subcellularLocation>
</comment>
<keyword evidence="3 5" id="KW-0540">Nuclease</keyword>
<gene>
    <name evidence="7" type="primary">yqgF</name>
    <name evidence="7" type="ORF">Q31b_30500</name>
</gene>
<evidence type="ECO:0000313" key="7">
    <source>
        <dbReference type="EMBL" id="TWU41599.1"/>
    </source>
</evidence>
<comment type="caution">
    <text evidence="7">The sequence shown here is derived from an EMBL/GenBank/DDBJ whole genome shotgun (WGS) entry which is preliminary data.</text>
</comment>
<comment type="similarity">
    <text evidence="5">Belongs to the YqgF HJR family.</text>
</comment>
<dbReference type="GO" id="GO:0005829">
    <property type="term" value="C:cytosol"/>
    <property type="evidence" value="ECO:0007669"/>
    <property type="project" value="TreeGrafter"/>
</dbReference>
<dbReference type="GO" id="GO:0016788">
    <property type="term" value="F:hydrolase activity, acting on ester bonds"/>
    <property type="evidence" value="ECO:0007669"/>
    <property type="project" value="UniProtKB-UniRule"/>
</dbReference>
<dbReference type="PANTHER" id="PTHR33317">
    <property type="entry name" value="POLYNUCLEOTIDYL TRANSFERASE, RIBONUCLEASE H-LIKE SUPERFAMILY PROTEIN"/>
    <property type="match status" value="1"/>
</dbReference>
<dbReference type="EC" id="3.1.-.-" evidence="5"/>
<dbReference type="Gene3D" id="3.30.420.140">
    <property type="entry name" value="YqgF/RNase H-like domain"/>
    <property type="match status" value="1"/>
</dbReference>
<dbReference type="SUPFAM" id="SSF53098">
    <property type="entry name" value="Ribonuclease H-like"/>
    <property type="match status" value="1"/>
</dbReference>
<dbReference type="AlphaFoldDB" id="A0A5C6E368"/>
<keyword evidence="2 5" id="KW-0690">Ribosome biogenesis</keyword>
<evidence type="ECO:0000256" key="1">
    <source>
        <dbReference type="ARBA" id="ARBA00022490"/>
    </source>
</evidence>
<dbReference type="SMART" id="SM00732">
    <property type="entry name" value="YqgFc"/>
    <property type="match status" value="1"/>
</dbReference>
<evidence type="ECO:0000256" key="4">
    <source>
        <dbReference type="ARBA" id="ARBA00022801"/>
    </source>
</evidence>
<comment type="function">
    <text evidence="5">Could be a nuclease involved in processing of the 5'-end of pre-16S rRNA.</text>
</comment>
<evidence type="ECO:0000259" key="6">
    <source>
        <dbReference type="SMART" id="SM00732"/>
    </source>
</evidence>
<keyword evidence="8" id="KW-1185">Reference proteome</keyword>
<dbReference type="InterPro" id="IPR012337">
    <property type="entry name" value="RNaseH-like_sf"/>
</dbReference>
<evidence type="ECO:0000256" key="5">
    <source>
        <dbReference type="HAMAP-Rule" id="MF_00651"/>
    </source>
</evidence>
<reference evidence="7 8" key="1">
    <citation type="submission" date="2019-02" db="EMBL/GenBank/DDBJ databases">
        <title>Deep-cultivation of Planctomycetes and their phenomic and genomic characterization uncovers novel biology.</title>
        <authorList>
            <person name="Wiegand S."/>
            <person name="Jogler M."/>
            <person name="Boedeker C."/>
            <person name="Pinto D."/>
            <person name="Vollmers J."/>
            <person name="Rivas-Marin E."/>
            <person name="Kohn T."/>
            <person name="Peeters S.H."/>
            <person name="Heuer A."/>
            <person name="Rast P."/>
            <person name="Oberbeckmann S."/>
            <person name="Bunk B."/>
            <person name="Jeske O."/>
            <person name="Meyerdierks A."/>
            <person name="Storesund J.E."/>
            <person name="Kallscheuer N."/>
            <person name="Luecker S."/>
            <person name="Lage O.M."/>
            <person name="Pohl T."/>
            <person name="Merkel B.J."/>
            <person name="Hornburger P."/>
            <person name="Mueller R.-W."/>
            <person name="Bruemmer F."/>
            <person name="Labrenz M."/>
            <person name="Spormann A.M."/>
            <person name="Op Den Camp H."/>
            <person name="Overmann J."/>
            <person name="Amann R."/>
            <person name="Jetten M.S.M."/>
            <person name="Mascher T."/>
            <person name="Medema M.H."/>
            <person name="Devos D.P."/>
            <person name="Kaster A.-K."/>
            <person name="Ovreas L."/>
            <person name="Rohde M."/>
            <person name="Galperin M.Y."/>
            <person name="Jogler C."/>
        </authorList>
    </citation>
    <scope>NUCLEOTIDE SEQUENCE [LARGE SCALE GENOMIC DNA]</scope>
    <source>
        <strain evidence="7 8">Q31b</strain>
    </source>
</reference>
<keyword evidence="4 5" id="KW-0378">Hydrolase</keyword>
<protein>
    <recommendedName>
        <fullName evidence="5">Putative pre-16S rRNA nuclease</fullName>
        <ecNumber evidence="5">3.1.-.-</ecNumber>
    </recommendedName>
</protein>
<evidence type="ECO:0000313" key="8">
    <source>
        <dbReference type="Proteomes" id="UP000315471"/>
    </source>
</evidence>
<dbReference type="EMBL" id="SJPY01000004">
    <property type="protein sequence ID" value="TWU41599.1"/>
    <property type="molecule type" value="Genomic_DNA"/>
</dbReference>
<name>A0A5C6E368_9BACT</name>
<dbReference type="GO" id="GO:0004518">
    <property type="term" value="F:nuclease activity"/>
    <property type="evidence" value="ECO:0007669"/>
    <property type="project" value="UniProtKB-KW"/>
</dbReference>